<dbReference type="Proteomes" id="UP000095488">
    <property type="component" value="Unassembled WGS sequence"/>
</dbReference>
<dbReference type="PANTHER" id="PTHR43651">
    <property type="entry name" value="1,4-ALPHA-GLUCAN-BRANCHING ENZYME"/>
    <property type="match status" value="1"/>
</dbReference>
<dbReference type="InterPro" id="IPR006048">
    <property type="entry name" value="A-amylase/branching_C"/>
</dbReference>
<organism evidence="12 13">
    <name type="scientific">Sarcina ventriculi</name>
    <name type="common">Clostridium ventriculi</name>
    <dbReference type="NCBI Taxonomy" id="1267"/>
    <lineage>
        <taxon>Bacteria</taxon>
        <taxon>Bacillati</taxon>
        <taxon>Bacillota</taxon>
        <taxon>Clostridia</taxon>
        <taxon>Eubacteriales</taxon>
        <taxon>Clostridiaceae</taxon>
        <taxon>Sarcina</taxon>
    </lineage>
</organism>
<dbReference type="Gene3D" id="3.20.20.80">
    <property type="entry name" value="Glycosidases"/>
    <property type="match status" value="1"/>
</dbReference>
<dbReference type="InterPro" id="IPR013780">
    <property type="entry name" value="Glyco_hydro_b"/>
</dbReference>
<feature type="active site" description="Proton donor" evidence="10">
    <location>
        <position position="426"/>
    </location>
</feature>
<dbReference type="SUPFAM" id="SSF51011">
    <property type="entry name" value="Glycosyl hydrolase domain"/>
    <property type="match status" value="1"/>
</dbReference>
<evidence type="ECO:0000256" key="10">
    <source>
        <dbReference type="HAMAP-Rule" id="MF_00685"/>
    </source>
</evidence>
<feature type="active site" description="Nucleophile" evidence="10">
    <location>
        <position position="373"/>
    </location>
</feature>
<evidence type="ECO:0000256" key="9">
    <source>
        <dbReference type="ARBA" id="ARBA00023277"/>
    </source>
</evidence>
<dbReference type="InterPro" id="IPR004193">
    <property type="entry name" value="Glyco_hydro_13_N"/>
</dbReference>
<comment type="catalytic activity">
    <reaction evidence="1 10">
        <text>Transfers a segment of a (1-&gt;4)-alpha-D-glucan chain to a primary hydroxy group in a similar glucan chain.</text>
        <dbReference type="EC" id="2.4.1.18"/>
    </reaction>
</comment>
<dbReference type="InterPro" id="IPR006407">
    <property type="entry name" value="GlgB"/>
</dbReference>
<comment type="function">
    <text evidence="2 10">Catalyzes the formation of the alpha-1,6-glucosidic linkages in glycogen by scission of a 1,4-alpha-linked oligosaccharide from growing alpha-1,4-glucan chains and the subsequent attachment of the oligosaccharide to the alpha-1,6 position.</text>
</comment>
<protein>
    <recommendedName>
        <fullName evidence="10">1,4-alpha-glucan branching enzyme GlgB</fullName>
        <ecNumber evidence="10">2.4.1.18</ecNumber>
    </recommendedName>
    <alternativeName>
        <fullName evidence="10">1,4-alpha-D-glucan:1,4-alpha-D-glucan 6-glucosyl-transferase</fullName>
    </alternativeName>
    <alternativeName>
        <fullName evidence="10">Alpha-(1-&gt;4)-glucan branching enzyme</fullName>
    </alternativeName>
    <alternativeName>
        <fullName evidence="10">Glycogen branching enzyme</fullName>
        <shortName evidence="10">BE</shortName>
    </alternativeName>
</protein>
<dbReference type="InterPro" id="IPR037439">
    <property type="entry name" value="Branching_enzy"/>
</dbReference>
<evidence type="ECO:0000256" key="6">
    <source>
        <dbReference type="ARBA" id="ARBA00022676"/>
    </source>
</evidence>
<evidence type="ECO:0000259" key="11">
    <source>
        <dbReference type="SMART" id="SM00642"/>
    </source>
</evidence>
<dbReference type="PIRSF" id="PIRSF000463">
    <property type="entry name" value="GlgB"/>
    <property type="match status" value="1"/>
</dbReference>
<dbReference type="EC" id="2.4.1.18" evidence="10"/>
<name>A0ABM9USN2_SARVE</name>
<evidence type="ECO:0000256" key="3">
    <source>
        <dbReference type="ARBA" id="ARBA00004964"/>
    </source>
</evidence>
<dbReference type="Pfam" id="PF00128">
    <property type="entry name" value="Alpha-amylase"/>
    <property type="match status" value="2"/>
</dbReference>
<evidence type="ECO:0000313" key="12">
    <source>
        <dbReference type="EMBL" id="CUO24995.1"/>
    </source>
</evidence>
<dbReference type="Pfam" id="PF02806">
    <property type="entry name" value="Alpha-amylase_C"/>
    <property type="match status" value="1"/>
</dbReference>
<keyword evidence="13" id="KW-1185">Reference proteome</keyword>
<evidence type="ECO:0000256" key="1">
    <source>
        <dbReference type="ARBA" id="ARBA00000826"/>
    </source>
</evidence>
<dbReference type="SMART" id="SM00642">
    <property type="entry name" value="Aamy"/>
    <property type="match status" value="1"/>
</dbReference>
<keyword evidence="6 10" id="KW-0328">Glycosyltransferase</keyword>
<dbReference type="HAMAP" id="MF_00685">
    <property type="entry name" value="GlgB"/>
    <property type="match status" value="1"/>
</dbReference>
<evidence type="ECO:0000256" key="2">
    <source>
        <dbReference type="ARBA" id="ARBA00002953"/>
    </source>
</evidence>
<reference evidence="12 13" key="1">
    <citation type="submission" date="2015-09" db="EMBL/GenBank/DDBJ databases">
        <authorList>
            <consortium name="Pathogen Informatics"/>
        </authorList>
    </citation>
    <scope>NUCLEOTIDE SEQUENCE [LARGE SCALE GENOMIC DNA]</scope>
    <source>
        <strain evidence="12 13">2789STDY5834858</strain>
    </source>
</reference>
<accession>A0ABM9USN2</accession>
<dbReference type="SUPFAM" id="SSF51445">
    <property type="entry name" value="(Trans)glycosidases"/>
    <property type="match status" value="1"/>
</dbReference>
<sequence>MKKTQFENNNIVELDDDLMNYKNEISVSFNEDKIKLKNKKTEKKCIKEKLVNDYKHIISNESVNFKNFVTDLDEYLFKEGTHMSCYKFMGAHYVTENRKKGFRFTTWAPTASKVIVVGDFSNWEKKEEYEMIRQNESGLWSIFVPDLKEGMKYKFAVTNEDETWTVLKADPYAFKSELRPDTASILVKESKYRWGDKKWLNKREKINHFETPMNIYELHLGSWKRNDKEFLTYDELSKILPEYIKDMGYTHVEIMPVNEHPLDKSWGYQITGYYSPTSRYGDAKGLKNLINNLHKEDIGVIFDWVPGHFCKDEHGLAYFDGTATYEYGASWKSENKGWGTNNFDLGRPEVKSFLISNACYWIDEFHVDGLRVDAVSNMLYLDYGRNYGEWEPNIYGKNGNLEAIDFLKNFNKTVKSNFPGVITIAEESTSWEGITASIEDGGLAFDFKWNMGWMNDTLRYIEKDPIYRKYHHNQLNFSMVYNYSEKFILPISHDEVVHGKGSLIGKMPGDNWNKYAGLRLYSAFMMGHPGKKLLFMGSEFGQFVEWQENQQLQWQVIEKYDIHHKIHNYFKDLNKFYLENKALWECDYDVDGFEWIDANNAEKSILTFMRKGKEKEDTLIFICNFTPVVYYDFGVGVNEKGIYKEVFNSDNLAYGGSDQIMKEEFKSINKSWNDKPYKVLLKVPPMAVLVIKKCAELIEDEKILAETLTSKSELTSLDENEVKIIDNKLKEEN</sequence>
<dbReference type="CDD" id="cd02855">
    <property type="entry name" value="E_set_GBE_prok_N"/>
    <property type="match status" value="1"/>
</dbReference>
<dbReference type="EMBL" id="CYZR01000015">
    <property type="protein sequence ID" value="CUO24995.1"/>
    <property type="molecule type" value="Genomic_DNA"/>
</dbReference>
<comment type="caution">
    <text evidence="12">The sequence shown here is derived from an EMBL/GenBank/DDBJ whole genome shotgun (WGS) entry which is preliminary data.</text>
</comment>
<dbReference type="PANTHER" id="PTHR43651:SF3">
    <property type="entry name" value="1,4-ALPHA-GLUCAN-BRANCHING ENZYME"/>
    <property type="match status" value="1"/>
</dbReference>
<evidence type="ECO:0000256" key="5">
    <source>
        <dbReference type="ARBA" id="ARBA00022600"/>
    </source>
</evidence>
<dbReference type="CDD" id="cd11322">
    <property type="entry name" value="AmyAc_Glg_BE"/>
    <property type="match status" value="1"/>
</dbReference>
<dbReference type="InterPro" id="IPR014756">
    <property type="entry name" value="Ig_E-set"/>
</dbReference>
<dbReference type="NCBIfam" id="TIGR01515">
    <property type="entry name" value="branching_enzym"/>
    <property type="match status" value="1"/>
</dbReference>
<dbReference type="GO" id="GO:0003844">
    <property type="term" value="F:1,4-alpha-glucan branching enzyme activity"/>
    <property type="evidence" value="ECO:0007669"/>
    <property type="project" value="UniProtKB-EC"/>
</dbReference>
<comment type="pathway">
    <text evidence="3 10">Glycan biosynthesis; glycogen biosynthesis.</text>
</comment>
<dbReference type="Gene3D" id="2.60.40.1180">
    <property type="entry name" value="Golgi alpha-mannosidase II"/>
    <property type="match status" value="1"/>
</dbReference>
<evidence type="ECO:0000256" key="8">
    <source>
        <dbReference type="ARBA" id="ARBA00023056"/>
    </source>
</evidence>
<keyword evidence="5 10" id="KW-0321">Glycogen metabolism</keyword>
<dbReference type="InterPro" id="IPR006047">
    <property type="entry name" value="GH13_cat_dom"/>
</dbReference>
<comment type="similarity">
    <text evidence="4 10">Belongs to the glycosyl hydrolase 13 family. GlgB subfamily.</text>
</comment>
<dbReference type="SUPFAM" id="SSF81296">
    <property type="entry name" value="E set domains"/>
    <property type="match status" value="1"/>
</dbReference>
<dbReference type="NCBIfam" id="NF008967">
    <property type="entry name" value="PRK12313.1"/>
    <property type="match status" value="1"/>
</dbReference>
<comment type="subunit">
    <text evidence="10">Monomer.</text>
</comment>
<dbReference type="InterPro" id="IPR017853">
    <property type="entry name" value="GH"/>
</dbReference>
<dbReference type="NCBIfam" id="NF003811">
    <property type="entry name" value="PRK05402.1"/>
    <property type="match status" value="1"/>
</dbReference>
<evidence type="ECO:0000256" key="7">
    <source>
        <dbReference type="ARBA" id="ARBA00022679"/>
    </source>
</evidence>
<evidence type="ECO:0000313" key="13">
    <source>
        <dbReference type="Proteomes" id="UP000095488"/>
    </source>
</evidence>
<gene>
    <name evidence="10 12" type="primary">glgB</name>
    <name evidence="12" type="ORF">ERS852473_02301</name>
</gene>
<keyword evidence="8 10" id="KW-0320">Glycogen biosynthesis</keyword>
<keyword evidence="9 10" id="KW-0119">Carbohydrate metabolism</keyword>
<dbReference type="Pfam" id="PF02922">
    <property type="entry name" value="CBM_48"/>
    <property type="match status" value="1"/>
</dbReference>
<feature type="domain" description="Glycosyl hydrolase family 13 catalytic" evidence="11">
    <location>
        <begin position="217"/>
        <end position="577"/>
    </location>
</feature>
<keyword evidence="7 10" id="KW-0808">Transferase</keyword>
<proteinExistence type="inferred from homology"/>
<evidence type="ECO:0000256" key="4">
    <source>
        <dbReference type="ARBA" id="ARBA00009000"/>
    </source>
</evidence>
<dbReference type="InterPro" id="IPR013783">
    <property type="entry name" value="Ig-like_fold"/>
</dbReference>
<dbReference type="InterPro" id="IPR044143">
    <property type="entry name" value="GlgB_N_E_set_prok"/>
</dbReference>
<dbReference type="Gene3D" id="2.60.40.10">
    <property type="entry name" value="Immunoglobulins"/>
    <property type="match status" value="1"/>
</dbReference>